<name>A0A9P7ZKG9_9HYPO</name>
<dbReference type="GO" id="GO:0006351">
    <property type="term" value="P:DNA-templated transcription"/>
    <property type="evidence" value="ECO:0007669"/>
    <property type="project" value="InterPro"/>
</dbReference>
<dbReference type="Proteomes" id="UP000887229">
    <property type="component" value="Unassembled WGS sequence"/>
</dbReference>
<feature type="region of interest" description="Disordered" evidence="4">
    <location>
        <begin position="61"/>
        <end position="88"/>
    </location>
</feature>
<keyword evidence="7" id="KW-1185">Reference proteome</keyword>
<dbReference type="SMART" id="SM00906">
    <property type="entry name" value="Fungal_trans"/>
    <property type="match status" value="1"/>
</dbReference>
<feature type="compositionally biased region" description="Low complexity" evidence="4">
    <location>
        <begin position="112"/>
        <end position="136"/>
    </location>
</feature>
<accession>A0A9P7ZKG9</accession>
<dbReference type="CDD" id="cd12148">
    <property type="entry name" value="fungal_TF_MHR"/>
    <property type="match status" value="1"/>
</dbReference>
<feature type="domain" description="Zn(2)-C6 fungal-type" evidence="5">
    <location>
        <begin position="33"/>
        <end position="66"/>
    </location>
</feature>
<feature type="compositionally biased region" description="Polar residues" evidence="4">
    <location>
        <begin position="818"/>
        <end position="830"/>
    </location>
</feature>
<sequence>MTPTPPSTNSSTGARSPEEQYRVVRKRNRVPVSCHPCRTRKLKCDRLSPCSNCVKREGAAPHSCSYATSANRKKKSVSSEEQSPDDMQNRIDRLEGLVLSLMHNGGTVDAASAEAAGRANSTSQSQTGSSVSQVKSGKGREAAMADAEGSDDEDGLVSSLGVLKVDEDQGKSMYFGNESWHIMLADIAEVKNYFASHKKELETSYERVRSSKPPTAQEGPTLLLGATPTTETELRSELPPKSSVLTLCSRYFNSMDNAVNIIHGPTFQQQLRTHWQDPSKTPIMWLALLYSVLTLAMLSYHKVGDEPPEWKGKTLEMACDFRLKTVQALILADYTKPVEYTVEALMLYVFGEYSSRWDADLGLWMIVGIVTRAAFRMGYHRDAKWFPNIRPFQAEMRRRSWALVRMADIIFSHQVSLPSMIHDQDCDTQLPNNLFDDEFHTGSKELPPSRPVTEPTPVSYMIAKSRLCLELGRILQATGAVDKHVPYDEIIRFDAKLRQIKQELPPHLKFTPLEGSHEPVALLIARFNIDVLCLKITCQLHRKYLARARQNPRYAHSRRSAVEAALQALDHLATLHRESQADGRLRSVGWFIKSTATKDFALPSIILIMDLHYDNMRRQSPDQKEEHEGNFLWTPEQRARMVTSLETAGSIWKTLADTSMEAFKASKVLDIMLQKIKAPTSGTDAPMDLMDAELLDIPSPNTLAQSFMAPLDAMPNFVNTNNNGFLAQEQSTFMAMDFGLSPGAMPGYGGSDAFGGGSGNNPGSPFSMFGMGSNSGTMPDLSGNFDWNAFDNNYAQMPSFTDQPLQFFNSGADDSPDSMLNSNTKDNGQA</sequence>
<evidence type="ECO:0000313" key="6">
    <source>
        <dbReference type="EMBL" id="KAG9253601.1"/>
    </source>
</evidence>
<evidence type="ECO:0000256" key="3">
    <source>
        <dbReference type="ARBA" id="ARBA00023242"/>
    </source>
</evidence>
<dbReference type="OrthoDB" id="762982at2759"/>
<dbReference type="GO" id="GO:0000981">
    <property type="term" value="F:DNA-binding transcription factor activity, RNA polymerase II-specific"/>
    <property type="evidence" value="ECO:0007669"/>
    <property type="project" value="InterPro"/>
</dbReference>
<proteinExistence type="predicted"/>
<reference evidence="6" key="1">
    <citation type="journal article" date="2021" name="IMA Fungus">
        <title>Genomic characterization of three marine fungi, including Emericellopsis atlantica sp. nov. with signatures of a generalist lifestyle and marine biomass degradation.</title>
        <authorList>
            <person name="Hagestad O.C."/>
            <person name="Hou L."/>
            <person name="Andersen J.H."/>
            <person name="Hansen E.H."/>
            <person name="Altermark B."/>
            <person name="Li C."/>
            <person name="Kuhnert E."/>
            <person name="Cox R.J."/>
            <person name="Crous P.W."/>
            <person name="Spatafora J.W."/>
            <person name="Lail K."/>
            <person name="Amirebrahimi M."/>
            <person name="Lipzen A."/>
            <person name="Pangilinan J."/>
            <person name="Andreopoulos W."/>
            <person name="Hayes R.D."/>
            <person name="Ng V."/>
            <person name="Grigoriev I.V."/>
            <person name="Jackson S.A."/>
            <person name="Sutton T.D.S."/>
            <person name="Dobson A.D.W."/>
            <person name="Rama T."/>
        </authorList>
    </citation>
    <scope>NUCLEOTIDE SEQUENCE</scope>
    <source>
        <strain evidence="6">TS7</strain>
    </source>
</reference>
<dbReference type="Gene3D" id="4.10.240.10">
    <property type="entry name" value="Zn(2)-C6 fungal-type DNA-binding domain"/>
    <property type="match status" value="1"/>
</dbReference>
<feature type="region of interest" description="Disordered" evidence="4">
    <location>
        <begin position="112"/>
        <end position="155"/>
    </location>
</feature>
<keyword evidence="2" id="KW-0479">Metal-binding</keyword>
<dbReference type="Pfam" id="PF00172">
    <property type="entry name" value="Zn_clus"/>
    <property type="match status" value="1"/>
</dbReference>
<protein>
    <submittedName>
        <fullName evidence="6">Fungal-specific transcription factor domain-containing protein</fullName>
    </submittedName>
</protein>
<dbReference type="EMBL" id="MU251257">
    <property type="protein sequence ID" value="KAG9253601.1"/>
    <property type="molecule type" value="Genomic_DNA"/>
</dbReference>
<dbReference type="GO" id="GO:0003677">
    <property type="term" value="F:DNA binding"/>
    <property type="evidence" value="ECO:0007669"/>
    <property type="project" value="InterPro"/>
</dbReference>
<organism evidence="6 7">
    <name type="scientific">Emericellopsis atlantica</name>
    <dbReference type="NCBI Taxonomy" id="2614577"/>
    <lineage>
        <taxon>Eukaryota</taxon>
        <taxon>Fungi</taxon>
        <taxon>Dikarya</taxon>
        <taxon>Ascomycota</taxon>
        <taxon>Pezizomycotina</taxon>
        <taxon>Sordariomycetes</taxon>
        <taxon>Hypocreomycetidae</taxon>
        <taxon>Hypocreales</taxon>
        <taxon>Bionectriaceae</taxon>
        <taxon>Emericellopsis</taxon>
    </lineage>
</organism>
<dbReference type="GO" id="GO:0005634">
    <property type="term" value="C:nucleus"/>
    <property type="evidence" value="ECO:0007669"/>
    <property type="project" value="UniProtKB-SubCell"/>
</dbReference>
<dbReference type="GO" id="GO:0008270">
    <property type="term" value="F:zinc ion binding"/>
    <property type="evidence" value="ECO:0007669"/>
    <property type="project" value="InterPro"/>
</dbReference>
<dbReference type="GeneID" id="70296950"/>
<dbReference type="SUPFAM" id="SSF57701">
    <property type="entry name" value="Zn2/Cys6 DNA-binding domain"/>
    <property type="match status" value="1"/>
</dbReference>
<comment type="subcellular location">
    <subcellularLocation>
        <location evidence="1">Nucleus</location>
    </subcellularLocation>
</comment>
<comment type="caution">
    <text evidence="6">The sequence shown here is derived from an EMBL/GenBank/DDBJ whole genome shotgun (WGS) entry which is preliminary data.</text>
</comment>
<dbReference type="RefSeq" id="XP_046117525.1">
    <property type="nucleotide sequence ID" value="XM_046266047.1"/>
</dbReference>
<keyword evidence="3" id="KW-0539">Nucleus</keyword>
<evidence type="ECO:0000256" key="4">
    <source>
        <dbReference type="SAM" id="MobiDB-lite"/>
    </source>
</evidence>
<evidence type="ECO:0000313" key="7">
    <source>
        <dbReference type="Proteomes" id="UP000887229"/>
    </source>
</evidence>
<dbReference type="SMART" id="SM00066">
    <property type="entry name" value="GAL4"/>
    <property type="match status" value="1"/>
</dbReference>
<dbReference type="CDD" id="cd00067">
    <property type="entry name" value="GAL4"/>
    <property type="match status" value="1"/>
</dbReference>
<dbReference type="InterPro" id="IPR007219">
    <property type="entry name" value="XnlR_reg_dom"/>
</dbReference>
<gene>
    <name evidence="6" type="ORF">F5Z01DRAFT_688471</name>
</gene>
<feature type="region of interest" description="Disordered" evidence="4">
    <location>
        <begin position="805"/>
        <end position="830"/>
    </location>
</feature>
<dbReference type="InterPro" id="IPR036864">
    <property type="entry name" value="Zn2-C6_fun-type_DNA-bd_sf"/>
</dbReference>
<dbReference type="Pfam" id="PF04082">
    <property type="entry name" value="Fungal_trans"/>
    <property type="match status" value="1"/>
</dbReference>
<evidence type="ECO:0000256" key="1">
    <source>
        <dbReference type="ARBA" id="ARBA00004123"/>
    </source>
</evidence>
<dbReference type="PROSITE" id="PS50048">
    <property type="entry name" value="ZN2_CY6_FUNGAL_2"/>
    <property type="match status" value="1"/>
</dbReference>
<dbReference type="PANTHER" id="PTHR31001:SF49">
    <property type="entry name" value="ZN(II)2CYS6 TRANSCRIPTION FACTOR (EUROFUNG)"/>
    <property type="match status" value="1"/>
</dbReference>
<dbReference type="InterPro" id="IPR001138">
    <property type="entry name" value="Zn2Cys6_DnaBD"/>
</dbReference>
<dbReference type="PANTHER" id="PTHR31001">
    <property type="entry name" value="UNCHARACTERIZED TRANSCRIPTIONAL REGULATORY PROTEIN"/>
    <property type="match status" value="1"/>
</dbReference>
<evidence type="ECO:0000256" key="2">
    <source>
        <dbReference type="ARBA" id="ARBA00022723"/>
    </source>
</evidence>
<evidence type="ECO:0000259" key="5">
    <source>
        <dbReference type="PROSITE" id="PS50048"/>
    </source>
</evidence>
<feature type="region of interest" description="Disordered" evidence="4">
    <location>
        <begin position="1"/>
        <end position="23"/>
    </location>
</feature>
<dbReference type="AlphaFoldDB" id="A0A9P7ZKG9"/>
<dbReference type="InterPro" id="IPR050613">
    <property type="entry name" value="Sec_Metabolite_Reg"/>
</dbReference>